<dbReference type="GO" id="GO:0016020">
    <property type="term" value="C:membrane"/>
    <property type="evidence" value="ECO:0007669"/>
    <property type="project" value="InterPro"/>
</dbReference>
<dbReference type="AlphaFoldDB" id="A0A1H8C102"/>
<proteinExistence type="predicted"/>
<feature type="transmembrane region" description="Helical" evidence="1">
    <location>
        <begin position="77"/>
        <end position="95"/>
    </location>
</feature>
<dbReference type="Proteomes" id="UP000199459">
    <property type="component" value="Unassembled WGS sequence"/>
</dbReference>
<keyword evidence="1" id="KW-0812">Transmembrane</keyword>
<evidence type="ECO:0000256" key="1">
    <source>
        <dbReference type="SAM" id="Phobius"/>
    </source>
</evidence>
<keyword evidence="1" id="KW-0472">Membrane</keyword>
<reference evidence="2 3" key="1">
    <citation type="submission" date="2016-10" db="EMBL/GenBank/DDBJ databases">
        <authorList>
            <person name="de Groot N.N."/>
        </authorList>
    </citation>
    <scope>NUCLEOTIDE SEQUENCE [LARGE SCALE GENOMIC DNA]</scope>
    <source>
        <strain evidence="2 3">Nm22</strain>
    </source>
</reference>
<keyword evidence="1" id="KW-1133">Transmembrane helix</keyword>
<dbReference type="EMBL" id="FOCP01000003">
    <property type="protein sequence ID" value="SEM88104.1"/>
    <property type="molecule type" value="Genomic_DNA"/>
</dbReference>
<feature type="transmembrane region" description="Helical" evidence="1">
    <location>
        <begin position="48"/>
        <end position="65"/>
    </location>
</feature>
<dbReference type="Pfam" id="PF03203">
    <property type="entry name" value="MerC"/>
    <property type="match status" value="1"/>
</dbReference>
<accession>A0A1H8C102</accession>
<protein>
    <submittedName>
        <fullName evidence="2">MerC mercury resistance protein</fullName>
    </submittedName>
</protein>
<dbReference type="GO" id="GO:0015097">
    <property type="term" value="F:mercury ion transmembrane transporter activity"/>
    <property type="evidence" value="ECO:0007669"/>
    <property type="project" value="InterPro"/>
</dbReference>
<name>A0A1H8C102_9PROT</name>
<dbReference type="RefSeq" id="WP_090628112.1">
    <property type="nucleotide sequence ID" value="NZ_FOCP01000003.1"/>
</dbReference>
<evidence type="ECO:0000313" key="2">
    <source>
        <dbReference type="EMBL" id="SEM88104.1"/>
    </source>
</evidence>
<dbReference type="InterPro" id="IPR004891">
    <property type="entry name" value="Mercury-R_MerC"/>
</dbReference>
<sequence length="132" mass="14298">MLNFSKYTPFLDKCAICTSAICAFHCLSLPFLLSFFPALAVSVFGQEFFHEFLLGLVVPLSLISLSSSCKQHKSWSVALLGLTGLIVLIFTAIMGHEALGKDVERTATLIGAALIAAGHLRNYALCHPTCKH</sequence>
<evidence type="ECO:0000313" key="3">
    <source>
        <dbReference type="Proteomes" id="UP000199459"/>
    </source>
</evidence>
<feature type="transmembrane region" description="Helical" evidence="1">
    <location>
        <begin position="14"/>
        <end position="36"/>
    </location>
</feature>
<organism evidence="2 3">
    <name type="scientific">Nitrosomonas marina</name>
    <dbReference type="NCBI Taxonomy" id="917"/>
    <lineage>
        <taxon>Bacteria</taxon>
        <taxon>Pseudomonadati</taxon>
        <taxon>Pseudomonadota</taxon>
        <taxon>Betaproteobacteria</taxon>
        <taxon>Nitrosomonadales</taxon>
        <taxon>Nitrosomonadaceae</taxon>
        <taxon>Nitrosomonas</taxon>
    </lineage>
</organism>
<gene>
    <name evidence="2" type="ORF">SAMN05216325_103201</name>
</gene>